<feature type="transmembrane region" description="Helical" evidence="3">
    <location>
        <begin position="95"/>
        <end position="121"/>
    </location>
</feature>
<proteinExistence type="inferred from homology"/>
<sequence length="352" mass="39772">MSGDSSQEKTEDASHRKLEKAREHGQVARSTDLPSSLVLTVAIFYLWFTWDWTLQQLREIFVLTPQLFVMDFHQALQAGFQTIIYQPMLTIALPLALVATLAGIIGNLIQFGFLFSFESITPNFSKISLSSGFQRMFSAKQAITTLLSLFKTLIIGGITVWVLYVGMRELLHSAEQCDVACQQHIIEYLLRQLVIFVLPVLVVMAVLDYLFQRSQFMKEQRMTKEEVKHEMKDSFGDPHVRGARDGMRRELAEHDIQQRIRTARLLVLDMGTAIALQYEQGVTPLPVIVAIGKGMMARKMVEIATKENVTLVTNPTLTQALIKEGKVDQYIPDSTINAVAQAMRQTTAKPKH</sequence>
<dbReference type="SUPFAM" id="SSF160544">
    <property type="entry name" value="EscU C-terminal domain-like"/>
    <property type="match status" value="1"/>
</dbReference>
<dbReference type="PANTHER" id="PTHR30531:SF14">
    <property type="entry name" value="SURFACE PRESENTATION OF ANTIGENS PROTEIN SPAS"/>
    <property type="match status" value="1"/>
</dbReference>
<dbReference type="AlphaFoldDB" id="A0A1Y1QQN6"/>
<accession>A0A1Y1QQN6</accession>
<evidence type="ECO:0000256" key="1">
    <source>
        <dbReference type="ARBA" id="ARBA00010690"/>
    </source>
</evidence>
<feature type="transmembrane region" description="Helical" evidence="3">
    <location>
        <begin position="27"/>
        <end position="48"/>
    </location>
</feature>
<dbReference type="Gene3D" id="3.40.1690.10">
    <property type="entry name" value="secretion proteins EscU"/>
    <property type="match status" value="1"/>
</dbReference>
<comment type="similarity">
    <text evidence="1">Belongs to the type III secretion exporter family.</text>
</comment>
<evidence type="ECO:0000313" key="4">
    <source>
        <dbReference type="EMBL" id="OQX11603.1"/>
    </source>
</evidence>
<dbReference type="PANTHER" id="PTHR30531">
    <property type="entry name" value="FLAGELLAR BIOSYNTHETIC PROTEIN FLHB"/>
    <property type="match status" value="1"/>
</dbReference>
<dbReference type="InterPro" id="IPR006135">
    <property type="entry name" value="T3SS_substrate_exporter"/>
</dbReference>
<dbReference type="EMBL" id="MTEJ01000084">
    <property type="protein sequence ID" value="OQX11603.1"/>
    <property type="molecule type" value="Genomic_DNA"/>
</dbReference>
<name>A0A1Y1QQN6_9GAMM</name>
<evidence type="ECO:0000256" key="3">
    <source>
        <dbReference type="SAM" id="Phobius"/>
    </source>
</evidence>
<feature type="region of interest" description="Disordered" evidence="2">
    <location>
        <begin position="1"/>
        <end position="26"/>
    </location>
</feature>
<protein>
    <submittedName>
        <fullName evidence="4">Type III secretion system protein</fullName>
    </submittedName>
</protein>
<reference evidence="4 5" key="1">
    <citation type="submission" date="2017-01" db="EMBL/GenBank/DDBJ databases">
        <title>Novel large sulfur bacteria in the metagenomes of groundwater-fed chemosynthetic microbial mats in the Lake Huron basin.</title>
        <authorList>
            <person name="Sharrar A.M."/>
            <person name="Flood B.E."/>
            <person name="Bailey J.V."/>
            <person name="Jones D.S."/>
            <person name="Biddanda B."/>
            <person name="Ruberg S.A."/>
            <person name="Marcus D.N."/>
            <person name="Dick G.J."/>
        </authorList>
    </citation>
    <scope>NUCLEOTIDE SEQUENCE [LARGE SCALE GENOMIC DNA]</scope>
    <source>
        <strain evidence="4">A8</strain>
    </source>
</reference>
<organism evidence="4 5">
    <name type="scientific">Thiothrix lacustris</name>
    <dbReference type="NCBI Taxonomy" id="525917"/>
    <lineage>
        <taxon>Bacteria</taxon>
        <taxon>Pseudomonadati</taxon>
        <taxon>Pseudomonadota</taxon>
        <taxon>Gammaproteobacteria</taxon>
        <taxon>Thiotrichales</taxon>
        <taxon>Thiotrichaceae</taxon>
        <taxon>Thiothrix</taxon>
    </lineage>
</organism>
<dbReference type="GO" id="GO:0005886">
    <property type="term" value="C:plasma membrane"/>
    <property type="evidence" value="ECO:0007669"/>
    <property type="project" value="TreeGrafter"/>
</dbReference>
<dbReference type="PRINTS" id="PR00950">
    <property type="entry name" value="TYPE3IMSPROT"/>
</dbReference>
<feature type="transmembrane region" description="Helical" evidence="3">
    <location>
        <begin position="193"/>
        <end position="211"/>
    </location>
</feature>
<gene>
    <name evidence="4" type="ORF">BWK73_17110</name>
</gene>
<keyword evidence="3" id="KW-1133">Transmembrane helix</keyword>
<evidence type="ECO:0000256" key="2">
    <source>
        <dbReference type="SAM" id="MobiDB-lite"/>
    </source>
</evidence>
<dbReference type="GO" id="GO:0009306">
    <property type="term" value="P:protein secretion"/>
    <property type="evidence" value="ECO:0007669"/>
    <property type="project" value="InterPro"/>
</dbReference>
<feature type="transmembrane region" description="Helical" evidence="3">
    <location>
        <begin position="142"/>
        <end position="164"/>
    </location>
</feature>
<keyword evidence="3" id="KW-0812">Transmembrane</keyword>
<dbReference type="Proteomes" id="UP000192491">
    <property type="component" value="Unassembled WGS sequence"/>
</dbReference>
<dbReference type="InterPro" id="IPR029025">
    <property type="entry name" value="T3SS_substrate_exporter_C"/>
</dbReference>
<evidence type="ECO:0000313" key="5">
    <source>
        <dbReference type="Proteomes" id="UP000192491"/>
    </source>
</evidence>
<comment type="caution">
    <text evidence="4">The sequence shown here is derived from an EMBL/GenBank/DDBJ whole genome shotgun (WGS) entry which is preliminary data.</text>
</comment>
<keyword evidence="3" id="KW-0472">Membrane</keyword>
<dbReference type="Pfam" id="PF01312">
    <property type="entry name" value="Bac_export_2"/>
    <property type="match status" value="1"/>
</dbReference>